<dbReference type="PANTHER" id="PTHR15818">
    <property type="entry name" value="G PATCH AND KOW-CONTAINING"/>
    <property type="match status" value="1"/>
</dbReference>
<gene>
    <name evidence="7" type="ORF">BO71DRAFT_399466</name>
</gene>
<feature type="compositionally biased region" description="Basic and acidic residues" evidence="5">
    <location>
        <begin position="541"/>
        <end position="564"/>
    </location>
</feature>
<feature type="region of interest" description="Disordered" evidence="5">
    <location>
        <begin position="176"/>
        <end position="269"/>
    </location>
</feature>
<protein>
    <recommendedName>
        <fullName evidence="4">Pre-mRNA-splicing factor</fullName>
    </recommendedName>
</protein>
<organism evidence="7 8">
    <name type="scientific">Aspergillus ellipticus CBS 707.79</name>
    <dbReference type="NCBI Taxonomy" id="1448320"/>
    <lineage>
        <taxon>Eukaryota</taxon>
        <taxon>Fungi</taxon>
        <taxon>Dikarya</taxon>
        <taxon>Ascomycota</taxon>
        <taxon>Pezizomycotina</taxon>
        <taxon>Eurotiomycetes</taxon>
        <taxon>Eurotiomycetidae</taxon>
        <taxon>Eurotiales</taxon>
        <taxon>Aspergillaceae</taxon>
        <taxon>Aspergillus</taxon>
        <taxon>Aspergillus subgen. Circumdati</taxon>
    </lineage>
</organism>
<feature type="region of interest" description="Disordered" evidence="5">
    <location>
        <begin position="114"/>
        <end position="136"/>
    </location>
</feature>
<comment type="similarity">
    <text evidence="2 4">Belongs to the SPP2 family.</text>
</comment>
<dbReference type="AlphaFoldDB" id="A0A319D9C0"/>
<dbReference type="PROSITE" id="PS50174">
    <property type="entry name" value="G_PATCH"/>
    <property type="match status" value="1"/>
</dbReference>
<dbReference type="VEuPathDB" id="FungiDB:BO71DRAFT_399466"/>
<keyword evidence="4" id="KW-0508">mRNA splicing</keyword>
<dbReference type="Pfam" id="PF12656">
    <property type="entry name" value="G-patch_2"/>
    <property type="match status" value="1"/>
</dbReference>
<evidence type="ECO:0000259" key="6">
    <source>
        <dbReference type="PROSITE" id="PS50174"/>
    </source>
</evidence>
<dbReference type="EMBL" id="KZ825886">
    <property type="protein sequence ID" value="PYH93744.1"/>
    <property type="molecule type" value="Genomic_DNA"/>
</dbReference>
<feature type="compositionally biased region" description="Basic and acidic residues" evidence="5">
    <location>
        <begin position="473"/>
        <end position="525"/>
    </location>
</feature>
<feature type="region of interest" description="Disordered" evidence="5">
    <location>
        <begin position="1"/>
        <end position="86"/>
    </location>
</feature>
<evidence type="ECO:0000256" key="3">
    <source>
        <dbReference type="ARBA" id="ARBA00023242"/>
    </source>
</evidence>
<dbReference type="STRING" id="1448320.A0A319D9C0"/>
<dbReference type="GO" id="GO:0000398">
    <property type="term" value="P:mRNA splicing, via spliceosome"/>
    <property type="evidence" value="ECO:0007669"/>
    <property type="project" value="UniProtKB-UniRule"/>
</dbReference>
<evidence type="ECO:0000256" key="4">
    <source>
        <dbReference type="RuleBase" id="RU369096"/>
    </source>
</evidence>
<keyword evidence="4" id="KW-0747">Spliceosome</keyword>
<evidence type="ECO:0000313" key="7">
    <source>
        <dbReference type="EMBL" id="PYH93744.1"/>
    </source>
</evidence>
<feature type="compositionally biased region" description="Polar residues" evidence="5">
    <location>
        <begin position="1"/>
        <end position="20"/>
    </location>
</feature>
<feature type="domain" description="G-patch" evidence="6">
    <location>
        <begin position="279"/>
        <end position="332"/>
    </location>
</feature>
<accession>A0A319D9C0</accession>
<name>A0A319D9C0_9EURO</name>
<dbReference type="GO" id="GO:0005681">
    <property type="term" value="C:spliceosomal complex"/>
    <property type="evidence" value="ECO:0007669"/>
    <property type="project" value="UniProtKB-UniRule"/>
</dbReference>
<dbReference type="InterPro" id="IPR045166">
    <property type="entry name" value="Spp2-like"/>
</dbReference>
<proteinExistence type="inferred from homology"/>
<keyword evidence="8" id="KW-1185">Reference proteome</keyword>
<keyword evidence="3 4" id="KW-0539">Nucleus</keyword>
<dbReference type="InterPro" id="IPR000467">
    <property type="entry name" value="G_patch_dom"/>
</dbReference>
<dbReference type="GO" id="GO:0003676">
    <property type="term" value="F:nucleic acid binding"/>
    <property type="evidence" value="ECO:0007669"/>
    <property type="project" value="InterPro"/>
</dbReference>
<feature type="compositionally biased region" description="Basic residues" evidence="5">
    <location>
        <begin position="526"/>
        <end position="540"/>
    </location>
</feature>
<evidence type="ECO:0000256" key="2">
    <source>
        <dbReference type="ARBA" id="ARBA00008576"/>
    </source>
</evidence>
<feature type="region of interest" description="Disordered" evidence="5">
    <location>
        <begin position="304"/>
        <end position="564"/>
    </location>
</feature>
<dbReference type="Proteomes" id="UP000247810">
    <property type="component" value="Unassembled WGS sequence"/>
</dbReference>
<feature type="compositionally biased region" description="Low complexity" evidence="5">
    <location>
        <begin position="54"/>
        <end position="63"/>
    </location>
</feature>
<keyword evidence="4" id="KW-0507">mRNA processing</keyword>
<evidence type="ECO:0000256" key="1">
    <source>
        <dbReference type="ARBA" id="ARBA00004123"/>
    </source>
</evidence>
<dbReference type="InterPro" id="IPR026822">
    <property type="entry name" value="Spp2/MOS2_G-patch"/>
</dbReference>
<feature type="compositionally biased region" description="Basic and acidic residues" evidence="5">
    <location>
        <begin position="220"/>
        <end position="242"/>
    </location>
</feature>
<dbReference type="PANTHER" id="PTHR15818:SF2">
    <property type="entry name" value="G-PATCH DOMAIN AND KOW MOTIFS-CONTAINING PROTEIN"/>
    <property type="match status" value="1"/>
</dbReference>
<comment type="subcellular location">
    <subcellularLocation>
        <location evidence="1 4">Nucleus</location>
    </subcellularLocation>
</comment>
<comment type="function">
    <text evidence="4">Involved in spliceosome maturation and the first step of pre-mRNA splicing.</text>
</comment>
<feature type="compositionally biased region" description="Basic and acidic residues" evidence="5">
    <location>
        <begin position="389"/>
        <end position="430"/>
    </location>
</feature>
<evidence type="ECO:0000256" key="5">
    <source>
        <dbReference type="SAM" id="MobiDB-lite"/>
    </source>
</evidence>
<evidence type="ECO:0000313" key="8">
    <source>
        <dbReference type="Proteomes" id="UP000247810"/>
    </source>
</evidence>
<dbReference type="OrthoDB" id="5577072at2759"/>
<feature type="compositionally biased region" description="Basic and acidic residues" evidence="5">
    <location>
        <begin position="437"/>
        <end position="452"/>
    </location>
</feature>
<sequence length="564" mass="63472">MSSQPPQNGNAAPQAQSSAKPFSLSLGGGGGGGTSTTPNRPPKKTSFNIQSSARSTDSPSRTTLTRRPHHHLHDDDESDTEEAAPVHEAVTGFDTLTGTAISANEANEKPELVIPVSGNNNWRNRPGVNLRKPKGKNLLPKEVQAMQEAQKRGEVPGENVDTERPSMAFGLTFAQPGAETEAVDKNNDQAMPDSEPAAAAAAEQRKPLTQDEIALQALIRDSKGETEGRTDLVIESVNREKEDDGDQPGGRYDESTSFRADVASRPESASLDQYNAIPVEEFGAALLRGMGWKEGEAVGRGKYGGAAGSQANNKPRVPERRPGFLGIGAKDASGGKGAEAEFGAWGKAAMRKGSRRNGKEGDDNTEGVYMPIMMRNSKTGEFITEEELAIQRKEAKKRGDEDEWKERRDRNLEKSGRDKDRDRDSRRRDYDDDDSDRYERRSRTGSSKRDRSLSSGDRQSRRRRHGDDDSDSRDDRYYRDRDRDRDRDYRRNRDRNGDRNGDRARERERDKDRDRSRRYRDDDRHSSRHSSSHTSSRHRDRGRDSDRDRDRDRDSYRRRRDDDR</sequence>
<reference evidence="7 8" key="1">
    <citation type="submission" date="2018-02" db="EMBL/GenBank/DDBJ databases">
        <title>The genomes of Aspergillus section Nigri reveals drivers in fungal speciation.</title>
        <authorList>
            <consortium name="DOE Joint Genome Institute"/>
            <person name="Vesth T.C."/>
            <person name="Nybo J."/>
            <person name="Theobald S."/>
            <person name="Brandl J."/>
            <person name="Frisvad J.C."/>
            <person name="Nielsen K.F."/>
            <person name="Lyhne E.K."/>
            <person name="Kogle M.E."/>
            <person name="Kuo A."/>
            <person name="Riley R."/>
            <person name="Clum A."/>
            <person name="Nolan M."/>
            <person name="Lipzen A."/>
            <person name="Salamov A."/>
            <person name="Henrissat B."/>
            <person name="Wiebenga A."/>
            <person name="De vries R.P."/>
            <person name="Grigoriev I.V."/>
            <person name="Mortensen U.H."/>
            <person name="Andersen M.R."/>
            <person name="Baker S.E."/>
        </authorList>
    </citation>
    <scope>NUCLEOTIDE SEQUENCE [LARGE SCALE GENOMIC DNA]</scope>
    <source>
        <strain evidence="7 8">CBS 707.79</strain>
    </source>
</reference>